<evidence type="ECO:0000256" key="2">
    <source>
        <dbReference type="ARBA" id="ARBA00022576"/>
    </source>
</evidence>
<dbReference type="SUPFAM" id="SSF53383">
    <property type="entry name" value="PLP-dependent transferases"/>
    <property type="match status" value="1"/>
</dbReference>
<evidence type="ECO:0000259" key="4">
    <source>
        <dbReference type="Pfam" id="PF00155"/>
    </source>
</evidence>
<dbReference type="NCBIfam" id="NF006387">
    <property type="entry name" value="PRK08636.1"/>
    <property type="match status" value="1"/>
</dbReference>
<dbReference type="RefSeq" id="WP_193150540.1">
    <property type="nucleotide sequence ID" value="NZ_CP041235.1"/>
</dbReference>
<dbReference type="Gene3D" id="3.90.1150.10">
    <property type="entry name" value="Aspartate Aminotransferase, domain 1"/>
    <property type="match status" value="1"/>
</dbReference>
<dbReference type="AlphaFoldDB" id="A0A7M1B4E4"/>
<organism evidence="5 6">
    <name type="scientific">Sulfurimonas sediminis</name>
    <dbReference type="NCBI Taxonomy" id="2590020"/>
    <lineage>
        <taxon>Bacteria</taxon>
        <taxon>Pseudomonadati</taxon>
        <taxon>Campylobacterota</taxon>
        <taxon>Epsilonproteobacteria</taxon>
        <taxon>Campylobacterales</taxon>
        <taxon>Sulfurimonadaceae</taxon>
        <taxon>Sulfurimonas</taxon>
    </lineage>
</organism>
<feature type="domain" description="Aminotransferase class I/classII large" evidence="4">
    <location>
        <begin position="33"/>
        <end position="393"/>
    </location>
</feature>
<protein>
    <submittedName>
        <fullName evidence="5">LL-diaminopimelate aminotransferase</fullName>
    </submittedName>
</protein>
<accession>A0A7M1B4E4</accession>
<evidence type="ECO:0000256" key="1">
    <source>
        <dbReference type="ARBA" id="ARBA00001933"/>
    </source>
</evidence>
<dbReference type="GO" id="GO:0008483">
    <property type="term" value="F:transaminase activity"/>
    <property type="evidence" value="ECO:0007669"/>
    <property type="project" value="UniProtKB-KW"/>
</dbReference>
<sequence length="410" mass="46423">MFDEFNFNRVERLPKYVFAEVNDIKMAQRRAGKDVIDFSMGNPDGPTPEHIRNKLVESAQKTKTHGYSSSKGIPKLLKAIADWYERRYDCKLDPETECVATMGSKEGYAHLTYAITNIGDVAVVPDPTYPIHEYSFILAGGNVIKFGIEFDEHYRVNEDHFFESLEKVFKESSPKPKYVLVNFPHNPTTATVTPEFYERLVAMAKEKRFYIISDIAYGDITFDGYKTPSIMSVEGAKDVAVESFTLSKSYNMAGWRVGFFVGNKKLIGALQKIKSWLDYGMFTPIQVAATVALNGDQTCVSEITQKYNHRQEVLIEAFGRAGWHIKKNEATMFVWAKIPECVAHLGSLEFSKRLLVEAGVAVAPGIGFGEYGEGYVRIALIENDNRIRQAARNIKEFLKKFDDCNKESKK</sequence>
<dbReference type="Pfam" id="PF00155">
    <property type="entry name" value="Aminotran_1_2"/>
    <property type="match status" value="1"/>
</dbReference>
<dbReference type="InterPro" id="IPR015424">
    <property type="entry name" value="PyrdxlP-dep_Trfase"/>
</dbReference>
<dbReference type="Proteomes" id="UP000593719">
    <property type="component" value="Chromosome"/>
</dbReference>
<keyword evidence="6" id="KW-1185">Reference proteome</keyword>
<dbReference type="GO" id="GO:0030170">
    <property type="term" value="F:pyridoxal phosphate binding"/>
    <property type="evidence" value="ECO:0007669"/>
    <property type="project" value="InterPro"/>
</dbReference>
<proteinExistence type="predicted"/>
<evidence type="ECO:0000313" key="5">
    <source>
        <dbReference type="EMBL" id="QOP44396.1"/>
    </source>
</evidence>
<name>A0A7M1B4E4_9BACT</name>
<dbReference type="InterPro" id="IPR015421">
    <property type="entry name" value="PyrdxlP-dep_Trfase_major"/>
</dbReference>
<evidence type="ECO:0000256" key="3">
    <source>
        <dbReference type="ARBA" id="ARBA00022679"/>
    </source>
</evidence>
<dbReference type="PANTHER" id="PTHR42832:SF1">
    <property type="entry name" value="GLUTAMATE-PYRUVATE AMINOTRANSFERASE ALAC"/>
    <property type="match status" value="1"/>
</dbReference>
<dbReference type="InterPro" id="IPR004839">
    <property type="entry name" value="Aminotransferase_I/II_large"/>
</dbReference>
<dbReference type="PANTHER" id="PTHR42832">
    <property type="entry name" value="AMINO ACID AMINOTRANSFERASE"/>
    <property type="match status" value="1"/>
</dbReference>
<dbReference type="KEGG" id="ssei:FJR45_10735"/>
<comment type="cofactor">
    <cofactor evidence="1">
        <name>pyridoxal 5'-phosphate</name>
        <dbReference type="ChEBI" id="CHEBI:597326"/>
    </cofactor>
</comment>
<dbReference type="EMBL" id="CP041235">
    <property type="protein sequence ID" value="QOP44396.1"/>
    <property type="molecule type" value="Genomic_DNA"/>
</dbReference>
<gene>
    <name evidence="5" type="ORF">FJR45_10735</name>
</gene>
<dbReference type="InterPro" id="IPR050881">
    <property type="entry name" value="LL-DAP_aminotransferase"/>
</dbReference>
<dbReference type="InterPro" id="IPR015422">
    <property type="entry name" value="PyrdxlP-dep_Trfase_small"/>
</dbReference>
<dbReference type="Gene3D" id="3.40.640.10">
    <property type="entry name" value="Type I PLP-dependent aspartate aminotransferase-like (Major domain)"/>
    <property type="match status" value="1"/>
</dbReference>
<keyword evidence="3 5" id="KW-0808">Transferase</keyword>
<reference evidence="5 6" key="1">
    <citation type="submission" date="2019-06" db="EMBL/GenBank/DDBJ databases">
        <title>Sulfurimonas gotlandica sp. nov., a chemoautotrophic and psychrotolerant epsilonproteobacterium isolated from a pelagic redoxcline, and an emended description of the genus Sulfurimonas.</title>
        <authorList>
            <person name="Wang S."/>
            <person name="Jiang L."/>
            <person name="Shao Z."/>
        </authorList>
    </citation>
    <scope>NUCLEOTIDE SEQUENCE [LARGE SCALE GENOMIC DNA]</scope>
    <source>
        <strain evidence="5 6">S2-6</strain>
    </source>
</reference>
<evidence type="ECO:0000313" key="6">
    <source>
        <dbReference type="Proteomes" id="UP000593719"/>
    </source>
</evidence>
<dbReference type="CDD" id="cd00609">
    <property type="entry name" value="AAT_like"/>
    <property type="match status" value="1"/>
</dbReference>
<keyword evidence="2 5" id="KW-0032">Aminotransferase</keyword>